<dbReference type="InterPro" id="IPR019239">
    <property type="entry name" value="VapB_antitoxin"/>
</dbReference>
<sequence length="85" mass="9239">MTRITVDVNDEWLEAAREALGTDTKVATINAALHAFAVRRQAREIVAAFDQVEMDFAESAEAWRYGGGRDLGTLAEKARDGEAAA</sequence>
<organism evidence="1 2">
    <name type="scientific">Micromonospora fulviviridis</name>
    <dbReference type="NCBI Taxonomy" id="47860"/>
    <lineage>
        <taxon>Bacteria</taxon>
        <taxon>Bacillati</taxon>
        <taxon>Actinomycetota</taxon>
        <taxon>Actinomycetes</taxon>
        <taxon>Micromonosporales</taxon>
        <taxon>Micromonosporaceae</taxon>
        <taxon>Micromonospora</taxon>
    </lineage>
</organism>
<protein>
    <submittedName>
        <fullName evidence="1">Type II toxin-antitoxin system VapB family antitoxin</fullName>
    </submittedName>
</protein>
<reference evidence="1 2" key="1">
    <citation type="submission" date="2024-06" db="EMBL/GenBank/DDBJ databases">
        <title>The Natural Products Discovery Center: Release of the First 8490 Sequenced Strains for Exploring Actinobacteria Biosynthetic Diversity.</title>
        <authorList>
            <person name="Kalkreuter E."/>
            <person name="Kautsar S.A."/>
            <person name="Yang D."/>
            <person name="Bader C.D."/>
            <person name="Teijaro C.N."/>
            <person name="Fluegel L."/>
            <person name="Davis C.M."/>
            <person name="Simpson J.R."/>
            <person name="Lauterbach L."/>
            <person name="Steele A.D."/>
            <person name="Gui C."/>
            <person name="Meng S."/>
            <person name="Li G."/>
            <person name="Viehrig K."/>
            <person name="Ye F."/>
            <person name="Su P."/>
            <person name="Kiefer A.F."/>
            <person name="Nichols A."/>
            <person name="Cepeda A.J."/>
            <person name="Yan W."/>
            <person name="Fan B."/>
            <person name="Jiang Y."/>
            <person name="Adhikari A."/>
            <person name="Zheng C.-J."/>
            <person name="Schuster L."/>
            <person name="Cowan T.M."/>
            <person name="Smanski M.J."/>
            <person name="Chevrette M.G."/>
            <person name="De Carvalho L.P.S."/>
            <person name="Shen B."/>
        </authorList>
    </citation>
    <scope>NUCLEOTIDE SEQUENCE [LARGE SCALE GENOMIC DNA]</scope>
    <source>
        <strain evidence="1 2">NPDC006286</strain>
    </source>
</reference>
<evidence type="ECO:0000313" key="1">
    <source>
        <dbReference type="EMBL" id="MEU0154702.1"/>
    </source>
</evidence>
<dbReference type="Pfam" id="PF09957">
    <property type="entry name" value="VapB_antitoxin"/>
    <property type="match status" value="1"/>
</dbReference>
<proteinExistence type="predicted"/>
<accession>A0ABV2VPH6</accession>
<dbReference type="Proteomes" id="UP001550348">
    <property type="component" value="Unassembled WGS sequence"/>
</dbReference>
<name>A0ABV2VPH6_9ACTN</name>
<gene>
    <name evidence="1" type="ORF">ABZ071_22845</name>
</gene>
<dbReference type="EMBL" id="JBEXRX010000078">
    <property type="protein sequence ID" value="MEU0154702.1"/>
    <property type="molecule type" value="Genomic_DNA"/>
</dbReference>
<dbReference type="RefSeq" id="WP_355666380.1">
    <property type="nucleotide sequence ID" value="NZ_JBEXRX010000078.1"/>
</dbReference>
<keyword evidence="2" id="KW-1185">Reference proteome</keyword>
<comment type="caution">
    <text evidence="1">The sequence shown here is derived from an EMBL/GenBank/DDBJ whole genome shotgun (WGS) entry which is preliminary data.</text>
</comment>
<evidence type="ECO:0000313" key="2">
    <source>
        <dbReference type="Proteomes" id="UP001550348"/>
    </source>
</evidence>